<gene>
    <name evidence="4" type="ORF">GCM10023351_23120</name>
</gene>
<dbReference type="EMBL" id="BAABKO010000004">
    <property type="protein sequence ID" value="GAA4777672.1"/>
    <property type="molecule type" value="Genomic_DNA"/>
</dbReference>
<feature type="region of interest" description="Disordered" evidence="1">
    <location>
        <begin position="129"/>
        <end position="151"/>
    </location>
</feature>
<comment type="caution">
    <text evidence="4">The sequence shown here is derived from an EMBL/GenBank/DDBJ whole genome shotgun (WGS) entry which is preliminary data.</text>
</comment>
<keyword evidence="2" id="KW-0472">Membrane</keyword>
<keyword evidence="3" id="KW-0732">Signal</keyword>
<feature type="transmembrane region" description="Helical" evidence="2">
    <location>
        <begin position="159"/>
        <end position="181"/>
    </location>
</feature>
<reference evidence="5" key="1">
    <citation type="journal article" date="2019" name="Int. J. Syst. Evol. Microbiol.">
        <title>The Global Catalogue of Microorganisms (GCM) 10K type strain sequencing project: providing services to taxonomists for standard genome sequencing and annotation.</title>
        <authorList>
            <consortium name="The Broad Institute Genomics Platform"/>
            <consortium name="The Broad Institute Genome Sequencing Center for Infectious Disease"/>
            <person name="Wu L."/>
            <person name="Ma J."/>
        </authorList>
    </citation>
    <scope>NUCLEOTIDE SEQUENCE [LARGE SCALE GENOMIC DNA]</scope>
    <source>
        <strain evidence="5">JCM 18537</strain>
    </source>
</reference>
<feature type="chain" id="PRO_5046297017" description="Sortase" evidence="3">
    <location>
        <begin position="28"/>
        <end position="188"/>
    </location>
</feature>
<keyword evidence="5" id="KW-1185">Reference proteome</keyword>
<protein>
    <recommendedName>
        <fullName evidence="6">Sortase</fullName>
    </recommendedName>
</protein>
<evidence type="ECO:0008006" key="6">
    <source>
        <dbReference type="Google" id="ProtNLM"/>
    </source>
</evidence>
<dbReference type="Proteomes" id="UP001501645">
    <property type="component" value="Unassembled WGS sequence"/>
</dbReference>
<keyword evidence="2" id="KW-0812">Transmembrane</keyword>
<organism evidence="4 5">
    <name type="scientific">Microbacterium gilvum</name>
    <dbReference type="NCBI Taxonomy" id="1336204"/>
    <lineage>
        <taxon>Bacteria</taxon>
        <taxon>Bacillati</taxon>
        <taxon>Actinomycetota</taxon>
        <taxon>Actinomycetes</taxon>
        <taxon>Micrococcales</taxon>
        <taxon>Microbacteriaceae</taxon>
        <taxon>Microbacterium</taxon>
    </lineage>
</organism>
<accession>A0ABP9ABZ1</accession>
<proteinExistence type="predicted"/>
<evidence type="ECO:0000313" key="4">
    <source>
        <dbReference type="EMBL" id="GAA4777672.1"/>
    </source>
</evidence>
<keyword evidence="2" id="KW-1133">Transmembrane helix</keyword>
<evidence type="ECO:0000256" key="1">
    <source>
        <dbReference type="SAM" id="MobiDB-lite"/>
    </source>
</evidence>
<evidence type="ECO:0000256" key="2">
    <source>
        <dbReference type="SAM" id="Phobius"/>
    </source>
</evidence>
<feature type="signal peptide" evidence="3">
    <location>
        <begin position="1"/>
        <end position="27"/>
    </location>
</feature>
<evidence type="ECO:0000256" key="3">
    <source>
        <dbReference type="SAM" id="SignalP"/>
    </source>
</evidence>
<evidence type="ECO:0000313" key="5">
    <source>
        <dbReference type="Proteomes" id="UP001501645"/>
    </source>
</evidence>
<sequence length="188" mass="17478">MKKPAALLATLGVAGALALSAPLTASAYTPSAPEGTTAVAPGGTATLGFGGFAPGETITFSLTGWNASGASLATIVRTAVETASITKPAAADGSTTVDVTLPADAAGAYTVTATGGTSGASASAALDTGIPVPAEAGGGSGDGSGSDSLSPTGGDLTSVGLWVGGGALLLGGAAVVTATAIRRQRSDS</sequence>
<name>A0ABP9ABZ1_9MICO</name>